<comment type="caution">
    <text evidence="2">The sequence shown here is derived from an EMBL/GenBank/DDBJ whole genome shotgun (WGS) entry which is preliminary data.</text>
</comment>
<sequence length="272" mass="30067">MNQSTAEPQKGSARDQATLADTYTRLYWTKDQWPSMRTPCMLCFPDPREFVHGSLMTITGYFFDSNIWLNFNLEPARPTTRQLPQADNQHRGDGVPLNVVQQDPLPCYVPATGTLRGARGKRGGPEGDQRDGHPVGGGTGSVLAVCGDKADLGCSPTLGVGGGGTGGTWVTIVVVWGQGGTYLMLYKTTIWKLTGGTGEKHKEREQKPTRTRWTPEGIHYEQYALREIISLRCKVNFTVLKWSRGNPEGILWVLIPALKLPTLNMLTWPPEL</sequence>
<reference evidence="2" key="1">
    <citation type="submission" date="2023-03" db="EMBL/GenBank/DDBJ databases">
        <title>Massive genome expansion in bonnet fungi (Mycena s.s.) driven by repeated elements and novel gene families across ecological guilds.</title>
        <authorList>
            <consortium name="Lawrence Berkeley National Laboratory"/>
            <person name="Harder C.B."/>
            <person name="Miyauchi S."/>
            <person name="Viragh M."/>
            <person name="Kuo A."/>
            <person name="Thoen E."/>
            <person name="Andreopoulos B."/>
            <person name="Lu D."/>
            <person name="Skrede I."/>
            <person name="Drula E."/>
            <person name="Henrissat B."/>
            <person name="Morin E."/>
            <person name="Kohler A."/>
            <person name="Barry K."/>
            <person name="LaButti K."/>
            <person name="Morin E."/>
            <person name="Salamov A."/>
            <person name="Lipzen A."/>
            <person name="Mereny Z."/>
            <person name="Hegedus B."/>
            <person name="Baldrian P."/>
            <person name="Stursova M."/>
            <person name="Weitz H."/>
            <person name="Taylor A."/>
            <person name="Grigoriev I.V."/>
            <person name="Nagy L.G."/>
            <person name="Martin F."/>
            <person name="Kauserud H."/>
        </authorList>
    </citation>
    <scope>NUCLEOTIDE SEQUENCE</scope>
    <source>
        <strain evidence="2">CBHHK200</strain>
    </source>
</reference>
<feature type="compositionally biased region" description="Basic and acidic residues" evidence="1">
    <location>
        <begin position="123"/>
        <end position="133"/>
    </location>
</feature>
<name>A0AAD6TDV2_9AGAR</name>
<evidence type="ECO:0000313" key="3">
    <source>
        <dbReference type="Proteomes" id="UP001218188"/>
    </source>
</evidence>
<organism evidence="2 3">
    <name type="scientific">Mycena alexandri</name>
    <dbReference type="NCBI Taxonomy" id="1745969"/>
    <lineage>
        <taxon>Eukaryota</taxon>
        <taxon>Fungi</taxon>
        <taxon>Dikarya</taxon>
        <taxon>Basidiomycota</taxon>
        <taxon>Agaricomycotina</taxon>
        <taxon>Agaricomycetes</taxon>
        <taxon>Agaricomycetidae</taxon>
        <taxon>Agaricales</taxon>
        <taxon>Marasmiineae</taxon>
        <taxon>Mycenaceae</taxon>
        <taxon>Mycena</taxon>
    </lineage>
</organism>
<dbReference type="AlphaFoldDB" id="A0AAD6TDV2"/>
<dbReference type="EMBL" id="JARJCM010000007">
    <property type="protein sequence ID" value="KAJ7044384.1"/>
    <property type="molecule type" value="Genomic_DNA"/>
</dbReference>
<evidence type="ECO:0000313" key="2">
    <source>
        <dbReference type="EMBL" id="KAJ7044384.1"/>
    </source>
</evidence>
<gene>
    <name evidence="2" type="ORF">C8F04DRAFT_1174815</name>
</gene>
<protein>
    <submittedName>
        <fullName evidence="2">Uncharacterized protein</fullName>
    </submittedName>
</protein>
<accession>A0AAD6TDV2</accession>
<proteinExistence type="predicted"/>
<keyword evidence="3" id="KW-1185">Reference proteome</keyword>
<evidence type="ECO:0000256" key="1">
    <source>
        <dbReference type="SAM" id="MobiDB-lite"/>
    </source>
</evidence>
<dbReference type="Proteomes" id="UP001218188">
    <property type="component" value="Unassembled WGS sequence"/>
</dbReference>
<feature type="region of interest" description="Disordered" evidence="1">
    <location>
        <begin position="114"/>
        <end position="138"/>
    </location>
</feature>